<feature type="transmembrane region" description="Helical" evidence="7">
    <location>
        <begin position="378"/>
        <end position="401"/>
    </location>
</feature>
<evidence type="ECO:0000313" key="8">
    <source>
        <dbReference type="EMBL" id="GAA0160998.1"/>
    </source>
</evidence>
<gene>
    <name evidence="8" type="ORF">LIER_39145</name>
</gene>
<evidence type="ECO:0000313" key="9">
    <source>
        <dbReference type="Proteomes" id="UP001454036"/>
    </source>
</evidence>
<evidence type="ECO:0000256" key="6">
    <source>
        <dbReference type="ARBA" id="ARBA00023136"/>
    </source>
</evidence>
<dbReference type="AlphaFoldDB" id="A0AAV3QEL1"/>
<feature type="transmembrane region" description="Helical" evidence="7">
    <location>
        <begin position="555"/>
        <end position="572"/>
    </location>
</feature>
<keyword evidence="5 7" id="KW-1133">Transmembrane helix</keyword>
<name>A0AAV3QEL1_LITER</name>
<feature type="transmembrane region" description="Helical" evidence="7">
    <location>
        <begin position="155"/>
        <end position="174"/>
    </location>
</feature>
<evidence type="ECO:0000256" key="3">
    <source>
        <dbReference type="ARBA" id="ARBA00022448"/>
    </source>
</evidence>
<dbReference type="GO" id="GO:0051980">
    <property type="term" value="F:iron-nicotianamine transmembrane transporter activity"/>
    <property type="evidence" value="ECO:0007669"/>
    <property type="project" value="TreeGrafter"/>
</dbReference>
<dbReference type="GO" id="GO:0035673">
    <property type="term" value="F:oligopeptide transmembrane transporter activity"/>
    <property type="evidence" value="ECO:0007669"/>
    <property type="project" value="InterPro"/>
</dbReference>
<reference evidence="8 9" key="1">
    <citation type="submission" date="2024-01" db="EMBL/GenBank/DDBJ databases">
        <title>The complete chloroplast genome sequence of Lithospermum erythrorhizon: insights into the phylogenetic relationship among Boraginaceae species and the maternal lineages of purple gromwells.</title>
        <authorList>
            <person name="Okada T."/>
            <person name="Watanabe K."/>
        </authorList>
    </citation>
    <scope>NUCLEOTIDE SEQUENCE [LARGE SCALE GENOMIC DNA]</scope>
</reference>
<feature type="transmembrane region" description="Helical" evidence="7">
    <location>
        <begin position="499"/>
        <end position="519"/>
    </location>
</feature>
<feature type="transmembrane region" description="Helical" evidence="7">
    <location>
        <begin position="318"/>
        <end position="341"/>
    </location>
</feature>
<accession>A0AAV3QEL1</accession>
<dbReference type="GO" id="GO:0005886">
    <property type="term" value="C:plasma membrane"/>
    <property type="evidence" value="ECO:0007669"/>
    <property type="project" value="TreeGrafter"/>
</dbReference>
<protein>
    <submittedName>
        <fullName evidence="8">Transporter</fullName>
    </submittedName>
</protein>
<keyword evidence="9" id="KW-1185">Reference proteome</keyword>
<dbReference type="InterPro" id="IPR045035">
    <property type="entry name" value="YSL-like"/>
</dbReference>
<evidence type="ECO:0000256" key="7">
    <source>
        <dbReference type="SAM" id="Phobius"/>
    </source>
</evidence>
<dbReference type="EMBL" id="BAABME010020640">
    <property type="protein sequence ID" value="GAA0160998.1"/>
    <property type="molecule type" value="Genomic_DNA"/>
</dbReference>
<dbReference type="Proteomes" id="UP001454036">
    <property type="component" value="Unassembled WGS sequence"/>
</dbReference>
<sequence>MASEDSHGVTYSEREHIEVTENAPGDMNIPPWTEQITIRGLVASIVIGVMYSVLAMKLILTTGLVPNLSVSAALLSFVFMRTWTKLLEKTNLLKTPFTKQENQIINTSATACYAMTYGGGFGSYILSLNRKTYELAGVNTKGNSATGLKEPSLDWLITFLFITTLAGIMALVPLRKTLVVDYKLPYPTGTATAVLINGFHTPKGDKQAKKQVRGFMKFFSFSFLWSFFQWFYTGGDGCGFLNFPTFGLKARELSFYFDFSMTYIGAGMICSHLVNLSLLLGAVLSSGVMWPLISKHKGDWYPANVKESSMESLNGYKVFVSIALILGDGLYNLLKTFIFGARNYRAMMKKNKSRTHPDDNSTRLIEDKQSQIFLQDRIPIWISCTGYIVASVASIIVVPIIFPQLKWYYVLAAIIVAPLLSFCNAYGTGLTDMNMGYNYGKAAIFIFAGLASKNDGVVAGLVGCGIIKSITTISADLMQDFKTGHLTFTSPRAMLVSQLFGTAIGCVVAPLTFFLFYKAFDVQGPNSEFKAPYALIFRNMAIIGVQGLSALPGHCLQLCYAFFTFAVIANLLRDLTPKRFGKWIPLPMAMAVPFLVGAYFAIDMCVGTLIVFVWTKLNKKKAELMVPAVASGLMCGDGIWSVPAAVLGLAKVNPPICMNFLPSKPTP</sequence>
<dbReference type="Pfam" id="PF03169">
    <property type="entry name" value="OPT"/>
    <property type="match status" value="1"/>
</dbReference>
<feature type="transmembrane region" description="Helical" evidence="7">
    <location>
        <begin position="104"/>
        <end position="126"/>
    </location>
</feature>
<dbReference type="PANTHER" id="PTHR31645">
    <property type="entry name" value="OLIGOPEPTIDE TRANSPORTER YGL114W-RELATED"/>
    <property type="match status" value="1"/>
</dbReference>
<dbReference type="InterPro" id="IPR004813">
    <property type="entry name" value="OPT"/>
</dbReference>
<comment type="similarity">
    <text evidence="2">Belongs to the YSL (TC 2.A.67.2) family.</text>
</comment>
<comment type="subcellular location">
    <subcellularLocation>
        <location evidence="1">Membrane</location>
        <topology evidence="1">Multi-pass membrane protein</topology>
    </subcellularLocation>
</comment>
<dbReference type="GO" id="GO:0010039">
    <property type="term" value="P:response to iron ion"/>
    <property type="evidence" value="ECO:0007669"/>
    <property type="project" value="TreeGrafter"/>
</dbReference>
<comment type="caution">
    <text evidence="8">The sequence shown here is derived from an EMBL/GenBank/DDBJ whole genome shotgun (WGS) entry which is preliminary data.</text>
</comment>
<dbReference type="GO" id="GO:0048316">
    <property type="term" value="P:seed development"/>
    <property type="evidence" value="ECO:0007669"/>
    <property type="project" value="TreeGrafter"/>
</dbReference>
<dbReference type="PANTHER" id="PTHR31645:SF4">
    <property type="entry name" value="METAL-NICOTIANAMINE TRANSPORTER YSL3"/>
    <property type="match status" value="1"/>
</dbReference>
<evidence type="ECO:0000256" key="5">
    <source>
        <dbReference type="ARBA" id="ARBA00022989"/>
    </source>
</evidence>
<feature type="transmembrane region" description="Helical" evidence="7">
    <location>
        <begin position="592"/>
        <end position="615"/>
    </location>
</feature>
<evidence type="ECO:0000256" key="1">
    <source>
        <dbReference type="ARBA" id="ARBA00004141"/>
    </source>
</evidence>
<keyword evidence="6 7" id="KW-0472">Membrane</keyword>
<evidence type="ECO:0000256" key="2">
    <source>
        <dbReference type="ARBA" id="ARBA00010276"/>
    </source>
</evidence>
<dbReference type="NCBIfam" id="TIGR00728">
    <property type="entry name" value="OPT_sfam"/>
    <property type="match status" value="1"/>
</dbReference>
<feature type="transmembrane region" description="Helical" evidence="7">
    <location>
        <begin position="65"/>
        <end position="83"/>
    </location>
</feature>
<organism evidence="8 9">
    <name type="scientific">Lithospermum erythrorhizon</name>
    <name type="common">Purple gromwell</name>
    <name type="synonym">Lithospermum officinale var. erythrorhizon</name>
    <dbReference type="NCBI Taxonomy" id="34254"/>
    <lineage>
        <taxon>Eukaryota</taxon>
        <taxon>Viridiplantae</taxon>
        <taxon>Streptophyta</taxon>
        <taxon>Embryophyta</taxon>
        <taxon>Tracheophyta</taxon>
        <taxon>Spermatophyta</taxon>
        <taxon>Magnoliopsida</taxon>
        <taxon>eudicotyledons</taxon>
        <taxon>Gunneridae</taxon>
        <taxon>Pentapetalae</taxon>
        <taxon>asterids</taxon>
        <taxon>lamiids</taxon>
        <taxon>Boraginales</taxon>
        <taxon>Boraginaceae</taxon>
        <taxon>Boraginoideae</taxon>
        <taxon>Lithospermeae</taxon>
        <taxon>Lithospermum</taxon>
    </lineage>
</organism>
<keyword evidence="3" id="KW-0813">Transport</keyword>
<feature type="transmembrane region" description="Helical" evidence="7">
    <location>
        <begin position="407"/>
        <end position="427"/>
    </location>
</feature>
<proteinExistence type="inferred from homology"/>
<keyword evidence="4 7" id="KW-0812">Transmembrane</keyword>
<evidence type="ECO:0000256" key="4">
    <source>
        <dbReference type="ARBA" id="ARBA00022692"/>
    </source>
</evidence>
<feature type="transmembrane region" description="Helical" evidence="7">
    <location>
        <begin position="276"/>
        <end position="293"/>
    </location>
</feature>